<comment type="caution">
    <text evidence="1">The sequence shown here is derived from an EMBL/GenBank/DDBJ whole genome shotgun (WGS) entry which is preliminary data.</text>
</comment>
<evidence type="ECO:0000313" key="1">
    <source>
        <dbReference type="EMBL" id="MBI5128941.1"/>
    </source>
</evidence>
<name>A0A933RVF7_RHOPL</name>
<organism evidence="1 2">
    <name type="scientific">Rhodopseudomonas palustris</name>
    <dbReference type="NCBI Taxonomy" id="1076"/>
    <lineage>
        <taxon>Bacteria</taxon>
        <taxon>Pseudomonadati</taxon>
        <taxon>Pseudomonadota</taxon>
        <taxon>Alphaproteobacteria</taxon>
        <taxon>Hyphomicrobiales</taxon>
        <taxon>Nitrobacteraceae</taxon>
        <taxon>Rhodopseudomonas</taxon>
    </lineage>
</organism>
<sequence length="231" mass="24943">MSIMNAFVVPDGVHIFTDAGFYEADGTVAGLGSKVFPLPRWNAAVAAVGGGWLLPLLAGAFAECDTPSFDELPPWFGSIVRRCLDMASAYGTAAHLQTCIVGLAGWSESRGKPGFFTVASSNRFEGAAFEPVQSTRFLSTANACDPRSFDPARPEETGLAMMRALRGVRFDSLNTADRRKIYGVGGWCQHTLVGRDEVTTRVLERWPDRIGHPINPKEKASFGVERDGTIG</sequence>
<evidence type="ECO:0000313" key="2">
    <source>
        <dbReference type="Proteomes" id="UP000782519"/>
    </source>
</evidence>
<dbReference type="AlphaFoldDB" id="A0A933RVF7"/>
<gene>
    <name evidence="1" type="ORF">HZA66_05835</name>
</gene>
<proteinExistence type="predicted"/>
<protein>
    <submittedName>
        <fullName evidence="1">Uncharacterized protein</fullName>
    </submittedName>
</protein>
<accession>A0A933RVF7</accession>
<dbReference type="EMBL" id="JACRJB010000014">
    <property type="protein sequence ID" value="MBI5128941.1"/>
    <property type="molecule type" value="Genomic_DNA"/>
</dbReference>
<dbReference type="Proteomes" id="UP000782519">
    <property type="component" value="Unassembled WGS sequence"/>
</dbReference>
<reference evidence="1" key="1">
    <citation type="submission" date="2020-07" db="EMBL/GenBank/DDBJ databases">
        <title>Huge and variable diversity of episymbiotic CPR bacteria and DPANN archaea in groundwater ecosystems.</title>
        <authorList>
            <person name="He C.Y."/>
            <person name="Keren R."/>
            <person name="Whittaker M."/>
            <person name="Farag I.F."/>
            <person name="Doudna J."/>
            <person name="Cate J.H.D."/>
            <person name="Banfield J.F."/>
        </authorList>
    </citation>
    <scope>NUCLEOTIDE SEQUENCE</scope>
    <source>
        <strain evidence="1">NC_groundwater_1818_Pr3_B-0.1um_66_35</strain>
    </source>
</reference>